<evidence type="ECO:0000313" key="2">
    <source>
        <dbReference type="Proteomes" id="UP001358586"/>
    </source>
</evidence>
<accession>A0ABR0QYU6</accession>
<evidence type="ECO:0000313" key="1">
    <source>
        <dbReference type="EMBL" id="KAK5844097.1"/>
    </source>
</evidence>
<proteinExistence type="predicted"/>
<keyword evidence="2" id="KW-1185">Reference proteome</keyword>
<sequence>MTTPPSLPSNLAPFKVDVGSEQPIDSTGLLPSFVLFKIFTLDFTKASPKAIKGYVQALRFRSPDLSIHIGIILD</sequence>
<dbReference type="Proteomes" id="UP001358586">
    <property type="component" value="Chromosome 1"/>
</dbReference>
<dbReference type="EMBL" id="JARKNE010000001">
    <property type="protein sequence ID" value="KAK5844097.1"/>
    <property type="molecule type" value="Genomic_DNA"/>
</dbReference>
<reference evidence="1 2" key="1">
    <citation type="submission" date="2023-03" db="EMBL/GenBank/DDBJ databases">
        <title>WGS of Gossypium arboreum.</title>
        <authorList>
            <person name="Yu D."/>
        </authorList>
    </citation>
    <scope>NUCLEOTIDE SEQUENCE [LARGE SCALE GENOMIC DNA]</scope>
    <source>
        <tissue evidence="1">Leaf</tissue>
    </source>
</reference>
<name>A0ABR0QYU6_GOSAR</name>
<comment type="caution">
    <text evidence="1">The sequence shown here is derived from an EMBL/GenBank/DDBJ whole genome shotgun (WGS) entry which is preliminary data.</text>
</comment>
<gene>
    <name evidence="1" type="ORF">PVK06_000232</name>
</gene>
<organism evidence="1 2">
    <name type="scientific">Gossypium arboreum</name>
    <name type="common">Tree cotton</name>
    <name type="synonym">Gossypium nanking</name>
    <dbReference type="NCBI Taxonomy" id="29729"/>
    <lineage>
        <taxon>Eukaryota</taxon>
        <taxon>Viridiplantae</taxon>
        <taxon>Streptophyta</taxon>
        <taxon>Embryophyta</taxon>
        <taxon>Tracheophyta</taxon>
        <taxon>Spermatophyta</taxon>
        <taxon>Magnoliopsida</taxon>
        <taxon>eudicotyledons</taxon>
        <taxon>Gunneridae</taxon>
        <taxon>Pentapetalae</taxon>
        <taxon>rosids</taxon>
        <taxon>malvids</taxon>
        <taxon>Malvales</taxon>
        <taxon>Malvaceae</taxon>
        <taxon>Malvoideae</taxon>
        <taxon>Gossypium</taxon>
    </lineage>
</organism>
<protein>
    <submittedName>
        <fullName evidence="1">Uncharacterized protein</fullName>
    </submittedName>
</protein>